<sequence>MDLLLGLCPPVVHAKMDTLLNPPTDTTDVEKISKTLDRLFARLPIPERLKQHLTMLERLSRPLATVIAKIHQTSGLPDKLTSREDVMALFIVDGLVAFFASLVSYKVIKTLLYLLIGNVLWFIVAILYTLIHQALVGFDSLTVLAPAYMGLYVLKVGEGGDDDEEIESKGNATALSWLHHILSLPPPMKPANSATRKSLSALVLAYFGVLPVLNLFRVFLPFSVVTKPVLSIFVFHPMYSVLPWLFKNAVQGKPWFATVCLLGGFDMEHMPSTFEGLVELRKTGVIAPMISMSGGNPLRSVESEEWSEVDKTDAVECRIVKLKVREVDVGDNENDDVIVVVKQVANGRRKVNPKIETLIYKTPTLKVGKVDTAALDIPVVPARNVSLILEVRGKMTFGSDPVLSTHKLDIETMFVGNTMMKKASDVEISGGGGCRVVVDVECDDATKYI</sequence>
<protein>
    <submittedName>
        <fullName evidence="2">Uncharacterized protein</fullName>
    </submittedName>
</protein>
<dbReference type="OrthoDB" id="189231at2759"/>
<keyword evidence="1" id="KW-0472">Membrane</keyword>
<feature type="transmembrane region" description="Helical" evidence="1">
    <location>
        <begin position="86"/>
        <end position="105"/>
    </location>
</feature>
<keyword evidence="3" id="KW-1185">Reference proteome</keyword>
<dbReference type="EMBL" id="BRXW01000494">
    <property type="protein sequence ID" value="GMH59952.1"/>
    <property type="molecule type" value="Genomic_DNA"/>
</dbReference>
<feature type="transmembrane region" description="Helical" evidence="1">
    <location>
        <begin position="198"/>
        <end position="216"/>
    </location>
</feature>
<dbReference type="AlphaFoldDB" id="A0A9W6ZT30"/>
<reference evidence="3" key="1">
    <citation type="journal article" date="2023" name="Commun. Biol.">
        <title>Genome analysis of Parmales, the sister group of diatoms, reveals the evolutionary specialization of diatoms from phago-mixotrophs to photoautotrophs.</title>
        <authorList>
            <person name="Ban H."/>
            <person name="Sato S."/>
            <person name="Yoshikawa S."/>
            <person name="Yamada K."/>
            <person name="Nakamura Y."/>
            <person name="Ichinomiya M."/>
            <person name="Sato N."/>
            <person name="Blanc-Mathieu R."/>
            <person name="Endo H."/>
            <person name="Kuwata A."/>
            <person name="Ogata H."/>
        </authorList>
    </citation>
    <scope>NUCLEOTIDE SEQUENCE [LARGE SCALE GENOMIC DNA]</scope>
    <source>
        <strain evidence="3">NIES 3700</strain>
    </source>
</reference>
<evidence type="ECO:0000313" key="3">
    <source>
        <dbReference type="Proteomes" id="UP001165122"/>
    </source>
</evidence>
<keyword evidence="1" id="KW-0812">Transmembrane</keyword>
<organism evidence="2 3">
    <name type="scientific">Triparma laevis f. longispina</name>
    <dbReference type="NCBI Taxonomy" id="1714387"/>
    <lineage>
        <taxon>Eukaryota</taxon>
        <taxon>Sar</taxon>
        <taxon>Stramenopiles</taxon>
        <taxon>Ochrophyta</taxon>
        <taxon>Bolidophyceae</taxon>
        <taxon>Parmales</taxon>
        <taxon>Triparmaceae</taxon>
        <taxon>Triparma</taxon>
    </lineage>
</organism>
<gene>
    <name evidence="2" type="ORF">TrLO_g2192</name>
</gene>
<name>A0A9W6ZT30_9STRA</name>
<feature type="transmembrane region" description="Helical" evidence="1">
    <location>
        <begin position="112"/>
        <end position="131"/>
    </location>
</feature>
<proteinExistence type="predicted"/>
<evidence type="ECO:0000256" key="1">
    <source>
        <dbReference type="SAM" id="Phobius"/>
    </source>
</evidence>
<comment type="caution">
    <text evidence="2">The sequence shown here is derived from an EMBL/GenBank/DDBJ whole genome shotgun (WGS) entry which is preliminary data.</text>
</comment>
<evidence type="ECO:0000313" key="2">
    <source>
        <dbReference type="EMBL" id="GMH59952.1"/>
    </source>
</evidence>
<dbReference type="Proteomes" id="UP001165122">
    <property type="component" value="Unassembled WGS sequence"/>
</dbReference>
<accession>A0A9W6ZT30</accession>
<keyword evidence="1" id="KW-1133">Transmembrane helix</keyword>